<evidence type="ECO:0008006" key="3">
    <source>
        <dbReference type="Google" id="ProtNLM"/>
    </source>
</evidence>
<organism evidence="1 2">
    <name type="scientific">Galerina marginata (strain CBS 339.88)</name>
    <dbReference type="NCBI Taxonomy" id="685588"/>
    <lineage>
        <taxon>Eukaryota</taxon>
        <taxon>Fungi</taxon>
        <taxon>Dikarya</taxon>
        <taxon>Basidiomycota</taxon>
        <taxon>Agaricomycotina</taxon>
        <taxon>Agaricomycetes</taxon>
        <taxon>Agaricomycetidae</taxon>
        <taxon>Agaricales</taxon>
        <taxon>Agaricineae</taxon>
        <taxon>Strophariaceae</taxon>
        <taxon>Galerina</taxon>
    </lineage>
</organism>
<proteinExistence type="predicted"/>
<gene>
    <name evidence="1" type="ORF">GALMADRAFT_909357</name>
</gene>
<keyword evidence="2" id="KW-1185">Reference proteome</keyword>
<reference evidence="2" key="1">
    <citation type="journal article" date="2014" name="Proc. Natl. Acad. Sci. U.S.A.">
        <title>Extensive sampling of basidiomycete genomes demonstrates inadequacy of the white-rot/brown-rot paradigm for wood decay fungi.</title>
        <authorList>
            <person name="Riley R."/>
            <person name="Salamov A.A."/>
            <person name="Brown D.W."/>
            <person name="Nagy L.G."/>
            <person name="Floudas D."/>
            <person name="Held B.W."/>
            <person name="Levasseur A."/>
            <person name="Lombard V."/>
            <person name="Morin E."/>
            <person name="Otillar R."/>
            <person name="Lindquist E.A."/>
            <person name="Sun H."/>
            <person name="LaButti K.M."/>
            <person name="Schmutz J."/>
            <person name="Jabbour D."/>
            <person name="Luo H."/>
            <person name="Baker S.E."/>
            <person name="Pisabarro A.G."/>
            <person name="Walton J.D."/>
            <person name="Blanchette R.A."/>
            <person name="Henrissat B."/>
            <person name="Martin F."/>
            <person name="Cullen D."/>
            <person name="Hibbett D.S."/>
            <person name="Grigoriev I.V."/>
        </authorList>
    </citation>
    <scope>NUCLEOTIDE SEQUENCE [LARGE SCALE GENOMIC DNA]</scope>
    <source>
        <strain evidence="2">CBS 339.88</strain>
    </source>
</reference>
<dbReference type="AlphaFoldDB" id="A0A067SSN4"/>
<dbReference type="Proteomes" id="UP000027222">
    <property type="component" value="Unassembled WGS sequence"/>
</dbReference>
<sequence length="388" mass="43657">MAEGEIARSARNYEIIVHTRNHGRVPTYTDSAFEFFQDAPRLQKAAIYGPTQARFLLPSAKRTRTQTGHGILSSPTLTSLTILGLESKGISWPMNVLPQLVVLKVRFQPRTPSRSFLDSVVVPSLEELQLVSDVEISLFSISSMISRSQSSSKLKRLFVRSRERTSGQLVDLLLQTPLITHLNINLPSIEDISALTETGSNFTVAPLLQVCEFFVTESLFADMKDRLNLFAASRSDIHSKSPHADSGELRRMRAIYIEFNALGISELEQREFQDWPNSMLATTLTQLKERLIPHIPEVFDMSIPSSSKKRLKLCWNRKASTVLSSIATLNISQATDIYIYFIDLRPSSNHASIKLLVPPRSSKAQTRHIHITHFGEVGTCFRVFFEGL</sequence>
<evidence type="ECO:0000313" key="1">
    <source>
        <dbReference type="EMBL" id="KDR69793.1"/>
    </source>
</evidence>
<name>A0A067SSN4_GALM3</name>
<dbReference type="EMBL" id="KL142400">
    <property type="protein sequence ID" value="KDR69793.1"/>
    <property type="molecule type" value="Genomic_DNA"/>
</dbReference>
<accession>A0A067SSN4</accession>
<protein>
    <recommendedName>
        <fullName evidence="3">F-box domain-containing protein</fullName>
    </recommendedName>
</protein>
<evidence type="ECO:0000313" key="2">
    <source>
        <dbReference type="Proteomes" id="UP000027222"/>
    </source>
</evidence>
<dbReference type="HOGENOM" id="CLU_711830_0_0_1"/>